<evidence type="ECO:0000259" key="5">
    <source>
        <dbReference type="PROSITE" id="PS50931"/>
    </source>
</evidence>
<keyword evidence="4" id="KW-0804">Transcription</keyword>
<feature type="domain" description="HTH lysR-type" evidence="5">
    <location>
        <begin position="1"/>
        <end position="59"/>
    </location>
</feature>
<gene>
    <name evidence="6" type="ORF">H9Q10_05110</name>
</gene>
<evidence type="ECO:0000313" key="6">
    <source>
        <dbReference type="EMBL" id="MBH5329046.1"/>
    </source>
</evidence>
<dbReference type="InterPro" id="IPR005119">
    <property type="entry name" value="LysR_subst-bd"/>
</dbReference>
<dbReference type="PANTHER" id="PTHR30537">
    <property type="entry name" value="HTH-TYPE TRANSCRIPTIONAL REGULATOR"/>
    <property type="match status" value="1"/>
</dbReference>
<dbReference type="SUPFAM" id="SSF46785">
    <property type="entry name" value="Winged helix' DNA-binding domain"/>
    <property type="match status" value="1"/>
</dbReference>
<dbReference type="Pfam" id="PF03466">
    <property type="entry name" value="LysR_substrate"/>
    <property type="match status" value="1"/>
</dbReference>
<comment type="similarity">
    <text evidence="1">Belongs to the LysR transcriptional regulatory family.</text>
</comment>
<evidence type="ECO:0000256" key="3">
    <source>
        <dbReference type="ARBA" id="ARBA00023125"/>
    </source>
</evidence>
<evidence type="ECO:0000313" key="7">
    <source>
        <dbReference type="Proteomes" id="UP000768471"/>
    </source>
</evidence>
<dbReference type="PANTHER" id="PTHR30537:SF30">
    <property type="entry name" value="TRANSCRIPTIONAL REGULATOR-RELATED"/>
    <property type="match status" value="1"/>
</dbReference>
<sequence length="319" mass="34955">MQDFRAMAIFAEVVKQQSMQRTADKLGLTVSTVSLAVSKLEKALDIKLLNRTTRRIGLTEAGEQFYQGCLKMLAGADEAMQAAAAQKDELAGTVRIAVFSAVVNSPVVNAIRALEQDYPKLNIELDFAENLVDLYQGKIDLALRGGAHALDNPQLIAKKLTDIELLPCATPEFLAEQPPVKTPDDLQALPWICALNDQGNPAPLQFTHRKTGEQRWITPNARTRCNNSLAAFHLMTAHLGVNTRVKIEVEQALANGTLVHLLPDWQTAQAPFYLVMLNREQPKKVRVVVERLMGMFAQQGVIKQPSATASPKSSAPASP</sequence>
<dbReference type="Proteomes" id="UP000768471">
    <property type="component" value="Unassembled WGS sequence"/>
</dbReference>
<dbReference type="InterPro" id="IPR036390">
    <property type="entry name" value="WH_DNA-bd_sf"/>
</dbReference>
<dbReference type="Gene3D" id="1.10.10.10">
    <property type="entry name" value="Winged helix-like DNA-binding domain superfamily/Winged helix DNA-binding domain"/>
    <property type="match status" value="1"/>
</dbReference>
<dbReference type="Gene3D" id="3.40.190.290">
    <property type="match status" value="1"/>
</dbReference>
<keyword evidence="7" id="KW-1185">Reference proteome</keyword>
<evidence type="ECO:0000256" key="2">
    <source>
        <dbReference type="ARBA" id="ARBA00023015"/>
    </source>
</evidence>
<dbReference type="RefSeq" id="WP_197902930.1">
    <property type="nucleotide sequence ID" value="NZ_JACSGR010000003.1"/>
</dbReference>
<organism evidence="6 7">
    <name type="scientific">Eikenella glucosivorans</name>
    <dbReference type="NCBI Taxonomy" id="2766967"/>
    <lineage>
        <taxon>Bacteria</taxon>
        <taxon>Pseudomonadati</taxon>
        <taxon>Pseudomonadota</taxon>
        <taxon>Betaproteobacteria</taxon>
        <taxon>Neisseriales</taxon>
        <taxon>Neisseriaceae</taxon>
        <taxon>Eikenella</taxon>
    </lineage>
</organism>
<keyword evidence="3" id="KW-0238">DNA-binding</keyword>
<keyword evidence="2" id="KW-0805">Transcription regulation</keyword>
<comment type="caution">
    <text evidence="6">The sequence shown here is derived from an EMBL/GenBank/DDBJ whole genome shotgun (WGS) entry which is preliminary data.</text>
</comment>
<accession>A0ABS0N9Q6</accession>
<name>A0ABS0N9Q6_9NEIS</name>
<protein>
    <submittedName>
        <fullName evidence="6">LysR family transcriptional regulator</fullName>
    </submittedName>
</protein>
<dbReference type="SUPFAM" id="SSF53850">
    <property type="entry name" value="Periplasmic binding protein-like II"/>
    <property type="match status" value="1"/>
</dbReference>
<dbReference type="Pfam" id="PF00126">
    <property type="entry name" value="HTH_1"/>
    <property type="match status" value="1"/>
</dbReference>
<dbReference type="EMBL" id="JACSGR010000003">
    <property type="protein sequence ID" value="MBH5329046.1"/>
    <property type="molecule type" value="Genomic_DNA"/>
</dbReference>
<reference evidence="6 7" key="1">
    <citation type="submission" date="2020-09" db="EMBL/GenBank/DDBJ databases">
        <title>Eikenella S3660 sp. nov., isolated from a throat swab.</title>
        <authorList>
            <person name="Buhl M."/>
        </authorList>
    </citation>
    <scope>NUCLEOTIDE SEQUENCE [LARGE SCALE GENOMIC DNA]</scope>
    <source>
        <strain evidence="6 7">S3360</strain>
    </source>
</reference>
<evidence type="ECO:0000256" key="4">
    <source>
        <dbReference type="ARBA" id="ARBA00023163"/>
    </source>
</evidence>
<dbReference type="InterPro" id="IPR058163">
    <property type="entry name" value="LysR-type_TF_proteobact-type"/>
</dbReference>
<proteinExistence type="inferred from homology"/>
<dbReference type="InterPro" id="IPR036388">
    <property type="entry name" value="WH-like_DNA-bd_sf"/>
</dbReference>
<dbReference type="CDD" id="cd08422">
    <property type="entry name" value="PBP2_CrgA_like"/>
    <property type="match status" value="1"/>
</dbReference>
<dbReference type="PROSITE" id="PS50931">
    <property type="entry name" value="HTH_LYSR"/>
    <property type="match status" value="1"/>
</dbReference>
<dbReference type="InterPro" id="IPR000847">
    <property type="entry name" value="LysR_HTH_N"/>
</dbReference>
<evidence type="ECO:0000256" key="1">
    <source>
        <dbReference type="ARBA" id="ARBA00009437"/>
    </source>
</evidence>